<dbReference type="EMBL" id="JACOPF010000002">
    <property type="protein sequence ID" value="MBC5689277.1"/>
    <property type="molecule type" value="Genomic_DNA"/>
</dbReference>
<feature type="transmembrane region" description="Helical" evidence="7">
    <location>
        <begin position="12"/>
        <end position="32"/>
    </location>
</feature>
<keyword evidence="3" id="KW-1003">Cell membrane</keyword>
<organism evidence="9 10">
    <name type="scientific">Mediterraneibacter hominis</name>
    <dbReference type="NCBI Taxonomy" id="2763054"/>
    <lineage>
        <taxon>Bacteria</taxon>
        <taxon>Bacillati</taxon>
        <taxon>Bacillota</taxon>
        <taxon>Clostridia</taxon>
        <taxon>Lachnospirales</taxon>
        <taxon>Lachnospiraceae</taxon>
        <taxon>Mediterraneibacter</taxon>
    </lineage>
</organism>
<dbReference type="InterPro" id="IPR050901">
    <property type="entry name" value="BP-dep_ABC_trans_perm"/>
</dbReference>
<feature type="transmembrane region" description="Helical" evidence="7">
    <location>
        <begin position="111"/>
        <end position="129"/>
    </location>
</feature>
<keyword evidence="6 7" id="KW-0472">Membrane</keyword>
<comment type="similarity">
    <text evidence="7">Belongs to the binding-protein-dependent transport system permease family.</text>
</comment>
<dbReference type="PANTHER" id="PTHR32243">
    <property type="entry name" value="MALTOSE TRANSPORT SYSTEM PERMEASE-RELATED"/>
    <property type="match status" value="1"/>
</dbReference>
<evidence type="ECO:0000259" key="8">
    <source>
        <dbReference type="PROSITE" id="PS50928"/>
    </source>
</evidence>
<comment type="subcellular location">
    <subcellularLocation>
        <location evidence="1 7">Cell membrane</location>
        <topology evidence="1 7">Multi-pass membrane protein</topology>
    </subcellularLocation>
</comment>
<dbReference type="GO" id="GO:0055085">
    <property type="term" value="P:transmembrane transport"/>
    <property type="evidence" value="ECO:0007669"/>
    <property type="project" value="InterPro"/>
</dbReference>
<name>A0A923LJL3_9FIRM</name>
<keyword evidence="2 7" id="KW-0813">Transport</keyword>
<gene>
    <name evidence="9" type="ORF">H8S37_10150</name>
</gene>
<feature type="transmembrane region" description="Helical" evidence="7">
    <location>
        <begin position="141"/>
        <end position="164"/>
    </location>
</feature>
<dbReference type="GO" id="GO:0005886">
    <property type="term" value="C:plasma membrane"/>
    <property type="evidence" value="ECO:0007669"/>
    <property type="project" value="UniProtKB-SubCell"/>
</dbReference>
<dbReference type="Pfam" id="PF00528">
    <property type="entry name" value="BPD_transp_1"/>
    <property type="match status" value="1"/>
</dbReference>
<evidence type="ECO:0000313" key="10">
    <source>
        <dbReference type="Proteomes" id="UP000652477"/>
    </source>
</evidence>
<dbReference type="Gene3D" id="1.10.3720.10">
    <property type="entry name" value="MetI-like"/>
    <property type="match status" value="1"/>
</dbReference>
<evidence type="ECO:0000256" key="4">
    <source>
        <dbReference type="ARBA" id="ARBA00022692"/>
    </source>
</evidence>
<evidence type="ECO:0000256" key="3">
    <source>
        <dbReference type="ARBA" id="ARBA00022475"/>
    </source>
</evidence>
<dbReference type="PANTHER" id="PTHR32243:SF24">
    <property type="entry name" value="DIACETYLCHITOBIOSE UPTAKE SYSTEM PERMEASE PROTEIN NGCG"/>
    <property type="match status" value="1"/>
</dbReference>
<dbReference type="RefSeq" id="WP_186875951.1">
    <property type="nucleotide sequence ID" value="NZ_JACOPF010000002.1"/>
</dbReference>
<dbReference type="PROSITE" id="PS50928">
    <property type="entry name" value="ABC_TM1"/>
    <property type="match status" value="1"/>
</dbReference>
<dbReference type="AlphaFoldDB" id="A0A923LJL3"/>
<accession>A0A923LJL3</accession>
<comment type="caution">
    <text evidence="9">The sequence shown here is derived from an EMBL/GenBank/DDBJ whole genome shotgun (WGS) entry which is preliminary data.</text>
</comment>
<feature type="domain" description="ABC transmembrane type-1" evidence="8">
    <location>
        <begin position="73"/>
        <end position="264"/>
    </location>
</feature>
<proteinExistence type="inferred from homology"/>
<evidence type="ECO:0000256" key="6">
    <source>
        <dbReference type="ARBA" id="ARBA00023136"/>
    </source>
</evidence>
<evidence type="ECO:0000256" key="7">
    <source>
        <dbReference type="RuleBase" id="RU363032"/>
    </source>
</evidence>
<dbReference type="Proteomes" id="UP000652477">
    <property type="component" value="Unassembled WGS sequence"/>
</dbReference>
<dbReference type="SUPFAM" id="SSF161098">
    <property type="entry name" value="MetI-like"/>
    <property type="match status" value="1"/>
</dbReference>
<feature type="transmembrane region" description="Helical" evidence="7">
    <location>
        <begin position="242"/>
        <end position="264"/>
    </location>
</feature>
<dbReference type="CDD" id="cd06261">
    <property type="entry name" value="TM_PBP2"/>
    <property type="match status" value="1"/>
</dbReference>
<evidence type="ECO:0000313" key="9">
    <source>
        <dbReference type="EMBL" id="MBC5689277.1"/>
    </source>
</evidence>
<dbReference type="InterPro" id="IPR035906">
    <property type="entry name" value="MetI-like_sf"/>
</dbReference>
<evidence type="ECO:0000256" key="2">
    <source>
        <dbReference type="ARBA" id="ARBA00022448"/>
    </source>
</evidence>
<protein>
    <submittedName>
        <fullName evidence="9">Carbohydrate ABC transporter permease</fullName>
    </submittedName>
</protein>
<reference evidence="9" key="1">
    <citation type="submission" date="2020-08" db="EMBL/GenBank/DDBJ databases">
        <title>Genome public.</title>
        <authorList>
            <person name="Liu C."/>
            <person name="Sun Q."/>
        </authorList>
    </citation>
    <scope>NUCLEOTIDE SEQUENCE</scope>
    <source>
        <strain evidence="9">NSJ-55</strain>
    </source>
</reference>
<feature type="transmembrane region" description="Helical" evidence="7">
    <location>
        <begin position="73"/>
        <end position="99"/>
    </location>
</feature>
<keyword evidence="4 7" id="KW-0812">Transmembrane</keyword>
<dbReference type="InterPro" id="IPR000515">
    <property type="entry name" value="MetI-like"/>
</dbReference>
<evidence type="ECO:0000256" key="5">
    <source>
        <dbReference type="ARBA" id="ARBA00022989"/>
    </source>
</evidence>
<feature type="transmembrane region" description="Helical" evidence="7">
    <location>
        <begin position="185"/>
        <end position="210"/>
    </location>
</feature>
<evidence type="ECO:0000256" key="1">
    <source>
        <dbReference type="ARBA" id="ARBA00004651"/>
    </source>
</evidence>
<keyword evidence="5 7" id="KW-1133">Transmembrane helix</keyword>
<sequence length="279" mass="30666">MKKQKKRWTPGRILYGACALIWFLTAAFPLYFTFISALKEDSEIFANYFVPSLSPKLENFVTANEMSGIVRSIFNSLAVSVSAVALMLLLIIPLAYVVARRKIRLTNTVTVYYMAALMVPIQCAIVPIVQGVNTIHGQNNLFVLVVIYAAINMPMTFFIMTGAISEISKELDESAAMDGCGLLQTIFRIIVPIAKPSIATCSIIAFLAVYNELALANVLISDKKYHTISVALLNFKGDFGTYYSVIFAAVLMCIIPTVIFYLLAQEKVEKGISTGALKG</sequence>
<keyword evidence="10" id="KW-1185">Reference proteome</keyword>